<dbReference type="Gene3D" id="3.30.9.10">
    <property type="entry name" value="D-Amino Acid Oxidase, subunit A, domain 2"/>
    <property type="match status" value="1"/>
</dbReference>
<gene>
    <name evidence="8" type="ORF">L202_03079</name>
</gene>
<keyword evidence="6" id="KW-1133">Transmembrane helix</keyword>
<dbReference type="GO" id="GO:0005737">
    <property type="term" value="C:cytoplasm"/>
    <property type="evidence" value="ECO:0007669"/>
    <property type="project" value="TreeGrafter"/>
</dbReference>
<proteinExistence type="inferred from homology"/>
<feature type="transmembrane region" description="Helical" evidence="6">
    <location>
        <begin position="6"/>
        <end position="26"/>
    </location>
</feature>
<evidence type="ECO:0000313" key="9">
    <source>
        <dbReference type="Proteomes" id="UP000094065"/>
    </source>
</evidence>
<dbReference type="InterPro" id="IPR006076">
    <property type="entry name" value="FAD-dep_OxRdtase"/>
</dbReference>
<keyword evidence="6" id="KW-0472">Membrane</keyword>
<comment type="caution">
    <text evidence="8">The sequence shown here is derived from an EMBL/GenBank/DDBJ whole genome shotgun (WGS) entry which is preliminary data.</text>
</comment>
<dbReference type="RefSeq" id="XP_018995533.1">
    <property type="nucleotide sequence ID" value="XM_019136864.1"/>
</dbReference>
<dbReference type="EMBL" id="AWGJ01000004">
    <property type="protein sequence ID" value="ODN80967.1"/>
    <property type="molecule type" value="Genomic_DNA"/>
</dbReference>
<feature type="domain" description="FAD dependent oxidoreductase" evidence="7">
    <location>
        <begin position="9"/>
        <end position="373"/>
    </location>
</feature>
<keyword evidence="9" id="KW-1185">Reference proteome</keyword>
<dbReference type="SUPFAM" id="SSF54373">
    <property type="entry name" value="FAD-linked reductases, C-terminal domain"/>
    <property type="match status" value="1"/>
</dbReference>
<dbReference type="OrthoDB" id="2015447at2759"/>
<dbReference type="STRING" id="1295533.A0A1E3HXG1"/>
<dbReference type="Gene3D" id="3.40.50.720">
    <property type="entry name" value="NAD(P)-binding Rossmann-like Domain"/>
    <property type="match status" value="1"/>
</dbReference>
<dbReference type="PIRSF" id="PIRSF000189">
    <property type="entry name" value="D-aa_oxidase"/>
    <property type="match status" value="1"/>
</dbReference>
<keyword evidence="5" id="KW-0560">Oxidoreductase</keyword>
<evidence type="ECO:0000259" key="7">
    <source>
        <dbReference type="Pfam" id="PF01266"/>
    </source>
</evidence>
<dbReference type="GO" id="GO:0003884">
    <property type="term" value="F:D-amino-acid oxidase activity"/>
    <property type="evidence" value="ECO:0007669"/>
    <property type="project" value="InterPro"/>
</dbReference>
<sequence length="383" mass="42859">MSQPEGRPIVIIGAGIIGLTTAVCLLESQSYQRQPRPIHILADHLPNDPIDAKYASTIAGAHHLSFADDGDRRQRRWDMTTFRTMYEEWRQYGEASGLMALTQNEFFVRHKKHLKIYEEHPDFAVVAKDRLPAGVDHGVTFTSLTITPITYLNRLLDRISTLTRGQVKIHRHHLPSLDFICHPSTTALIGLLPPHTLFVCVGLGAITLGGVKDETVYPTRGQIVKIKAPWIRSGFTCQVGNLAGGEGGERTYVIPRANGEVILGGTREEGDWEPYPREVTKKDILRRAFKLCPELAPPHLRGKPQHNSSEYLPLEDLVLDHLVGFRPSRNGGPRLEQEPVDFYIGGRFVDVIYNYGHGGAGYQSSWGCAEEAVHIFEKAWGYL</sequence>
<name>A0A1E3HXG1_9TREE</name>
<dbReference type="Pfam" id="PF01266">
    <property type="entry name" value="DAO"/>
    <property type="match status" value="1"/>
</dbReference>
<dbReference type="GO" id="GO:0019478">
    <property type="term" value="P:D-amino acid catabolic process"/>
    <property type="evidence" value="ECO:0007669"/>
    <property type="project" value="TreeGrafter"/>
</dbReference>
<evidence type="ECO:0000256" key="5">
    <source>
        <dbReference type="ARBA" id="ARBA00023002"/>
    </source>
</evidence>
<dbReference type="Proteomes" id="UP000094065">
    <property type="component" value="Unassembled WGS sequence"/>
</dbReference>
<evidence type="ECO:0000313" key="8">
    <source>
        <dbReference type="EMBL" id="ODN80967.1"/>
    </source>
</evidence>
<comment type="similarity">
    <text evidence="2">Belongs to the DAMOX/DASOX family.</text>
</comment>
<dbReference type="SUPFAM" id="SSF51971">
    <property type="entry name" value="Nucleotide-binding domain"/>
    <property type="match status" value="1"/>
</dbReference>
<keyword evidence="3" id="KW-0285">Flavoprotein</keyword>
<dbReference type="PANTHER" id="PTHR11530">
    <property type="entry name" value="D-AMINO ACID OXIDASE"/>
    <property type="match status" value="1"/>
</dbReference>
<evidence type="ECO:0000256" key="3">
    <source>
        <dbReference type="ARBA" id="ARBA00022630"/>
    </source>
</evidence>
<protein>
    <recommendedName>
        <fullName evidence="7">FAD dependent oxidoreductase domain-containing protein</fullName>
    </recommendedName>
</protein>
<organism evidence="8 9">
    <name type="scientific">Cryptococcus amylolentus CBS 6039</name>
    <dbReference type="NCBI Taxonomy" id="1295533"/>
    <lineage>
        <taxon>Eukaryota</taxon>
        <taxon>Fungi</taxon>
        <taxon>Dikarya</taxon>
        <taxon>Basidiomycota</taxon>
        <taxon>Agaricomycotina</taxon>
        <taxon>Tremellomycetes</taxon>
        <taxon>Tremellales</taxon>
        <taxon>Cryptococcaceae</taxon>
        <taxon>Cryptococcus</taxon>
    </lineage>
</organism>
<keyword evidence="4" id="KW-0274">FAD</keyword>
<reference evidence="8 9" key="1">
    <citation type="submission" date="2016-06" db="EMBL/GenBank/DDBJ databases">
        <title>Evolution of pathogenesis and genome organization in the Tremellales.</title>
        <authorList>
            <person name="Cuomo C."/>
            <person name="Litvintseva A."/>
            <person name="Heitman J."/>
            <person name="Chen Y."/>
            <person name="Sun S."/>
            <person name="Springer D."/>
            <person name="Dromer F."/>
            <person name="Young S."/>
            <person name="Zeng Q."/>
            <person name="Chapman S."/>
            <person name="Gujja S."/>
            <person name="Saif S."/>
            <person name="Birren B."/>
        </authorList>
    </citation>
    <scope>NUCLEOTIDE SEQUENCE [LARGE SCALE GENOMIC DNA]</scope>
    <source>
        <strain evidence="8 9">CBS 6039</strain>
    </source>
</reference>
<dbReference type="PANTHER" id="PTHR11530:SF11">
    <property type="entry name" value="D-ASPARTATE OXIDASE"/>
    <property type="match status" value="1"/>
</dbReference>
<dbReference type="AlphaFoldDB" id="A0A1E3HXG1"/>
<dbReference type="InterPro" id="IPR023209">
    <property type="entry name" value="DAO"/>
</dbReference>
<evidence type="ECO:0000256" key="1">
    <source>
        <dbReference type="ARBA" id="ARBA00001974"/>
    </source>
</evidence>
<evidence type="ECO:0000256" key="4">
    <source>
        <dbReference type="ARBA" id="ARBA00022827"/>
    </source>
</evidence>
<comment type="cofactor">
    <cofactor evidence="1">
        <name>FAD</name>
        <dbReference type="ChEBI" id="CHEBI:57692"/>
    </cofactor>
</comment>
<keyword evidence="6" id="KW-0812">Transmembrane</keyword>
<evidence type="ECO:0000256" key="6">
    <source>
        <dbReference type="SAM" id="Phobius"/>
    </source>
</evidence>
<evidence type="ECO:0000256" key="2">
    <source>
        <dbReference type="ARBA" id="ARBA00006730"/>
    </source>
</evidence>
<accession>A0A1E3HXG1</accession>
<dbReference type="GO" id="GO:0071949">
    <property type="term" value="F:FAD binding"/>
    <property type="evidence" value="ECO:0007669"/>
    <property type="project" value="InterPro"/>
</dbReference>
<dbReference type="GeneID" id="30154388"/>